<name>W7E6Q4_9PROT</name>
<evidence type="ECO:0008006" key="3">
    <source>
        <dbReference type="Google" id="ProtNLM"/>
    </source>
</evidence>
<accession>W7E6Q4</accession>
<protein>
    <recommendedName>
        <fullName evidence="3">CotH protein</fullName>
    </recommendedName>
</protein>
<reference evidence="1 2" key="1">
    <citation type="journal article" date="2014" name="Genome Announc.">
        <title>Draft Genome Sequence of Commensalibacter papalotli MX01, a Symbiont Identified from the Guts of Overwintering Monarch Butterflies.</title>
        <authorList>
            <person name="Servin-Garciduenas L.E."/>
            <person name="Sanchez-Quinto A."/>
            <person name="Martinez-Romero E."/>
        </authorList>
    </citation>
    <scope>NUCLEOTIDE SEQUENCE [LARGE SCALE GENOMIC DNA]</scope>
    <source>
        <strain evidence="2">MX-MONARCH01</strain>
    </source>
</reference>
<dbReference type="RefSeq" id="WP_051461837.1">
    <property type="nucleotide sequence ID" value="NZ_ATSX01000001.1"/>
</dbReference>
<dbReference type="Pfam" id="PF08757">
    <property type="entry name" value="CotH"/>
    <property type="match status" value="1"/>
</dbReference>
<evidence type="ECO:0000313" key="2">
    <source>
        <dbReference type="Proteomes" id="UP000019250"/>
    </source>
</evidence>
<proteinExistence type="predicted"/>
<gene>
    <name evidence="1" type="ORF">COMX_03645</name>
</gene>
<dbReference type="eggNOG" id="ENOG50333UI">
    <property type="taxonomic scope" value="Bacteria"/>
</dbReference>
<evidence type="ECO:0000313" key="1">
    <source>
        <dbReference type="EMBL" id="EUK18811.1"/>
    </source>
</evidence>
<keyword evidence="2" id="KW-1185">Reference proteome</keyword>
<dbReference type="STRING" id="1208583.COMX_03645"/>
<dbReference type="OrthoDB" id="7245363at2"/>
<dbReference type="InterPro" id="IPR014867">
    <property type="entry name" value="Spore_coat_CotH_CotH2/3/7"/>
</dbReference>
<dbReference type="AlphaFoldDB" id="W7E6Q4"/>
<dbReference type="EMBL" id="ATSX01000001">
    <property type="protein sequence ID" value="EUK18811.1"/>
    <property type="molecule type" value="Genomic_DNA"/>
</dbReference>
<dbReference type="Proteomes" id="UP000019250">
    <property type="component" value="Unassembled WGS sequence"/>
</dbReference>
<sequence>MAETGFINNGSLVQYGQGNTSDSWDYLIEDKAPLRILISGDLPNSKDGSSMNCSFYSGTIPLFSAAGTWGIQGQSSVNSSKKNWKLKLINPKTGKKLKVKFGDWFPSSSITLKGYGTDRTLLRDTTTTRLWRNMYSTHFNGLLSSDRNYNYFKDKNCASMTSALFTTDGSPVELYFNDQFLGMYVIRSDVDNDTFLMDPDNPNHIQTQPQKASNFWLSGKYTQSEWDFYCPGTVTADTTQKLQDFITWACGCVNGTIDLRSTYHDHIDLKSWIDYILLCEVSASYDSIQNNFEMATWNGTDANPIWSIFPYDEDETFGIVYGKTTIAQTDPLTIGWVMREKGNIGNQHPVFFEKILDTFWGEVRDRYYYLRSNKILDTFTFDQMIKSQVDLINPKSLEQDLKLWSATGQTGFGTGLDVSDYGRKWSFVYIKNFFSDRLKWLDQQFNI</sequence>
<comment type="caution">
    <text evidence="1">The sequence shown here is derived from an EMBL/GenBank/DDBJ whole genome shotgun (WGS) entry which is preliminary data.</text>
</comment>
<organism evidence="1 2">
    <name type="scientific">Commensalibacter papalotli</name>
    <name type="common">ex Servin-Garciduenas et al. 2014</name>
    <dbReference type="NCBI Taxonomy" id="1208583"/>
    <lineage>
        <taxon>Bacteria</taxon>
        <taxon>Pseudomonadati</taxon>
        <taxon>Pseudomonadota</taxon>
        <taxon>Alphaproteobacteria</taxon>
        <taxon>Acetobacterales</taxon>
        <taxon>Acetobacteraceae</taxon>
    </lineage>
</organism>